<dbReference type="ExpressionAtlas" id="A0A2K3E553">
    <property type="expression patterns" value="baseline"/>
</dbReference>
<name>A0A2K3E553_CHLRE</name>
<feature type="region of interest" description="Disordered" evidence="1">
    <location>
        <begin position="258"/>
        <end position="290"/>
    </location>
</feature>
<dbReference type="KEGG" id="cre:CHLRE_01g007400v5"/>
<protein>
    <submittedName>
        <fullName evidence="2">Uncharacterized protein</fullName>
    </submittedName>
</protein>
<dbReference type="AlphaFoldDB" id="A0A2K3E553"/>
<organism evidence="2 3">
    <name type="scientific">Chlamydomonas reinhardtii</name>
    <name type="common">Chlamydomonas smithii</name>
    <dbReference type="NCBI Taxonomy" id="3055"/>
    <lineage>
        <taxon>Eukaryota</taxon>
        <taxon>Viridiplantae</taxon>
        <taxon>Chlorophyta</taxon>
        <taxon>core chlorophytes</taxon>
        <taxon>Chlorophyceae</taxon>
        <taxon>CS clade</taxon>
        <taxon>Chlamydomonadales</taxon>
        <taxon>Chlamydomonadaceae</taxon>
        <taxon>Chlamydomonas</taxon>
    </lineage>
</organism>
<dbReference type="InParanoid" id="A0A2K3E553"/>
<proteinExistence type="predicted"/>
<sequence length="397" mass="38937">MLPTRRLSAVVSSLPSFMVASGDHRVASAPGSPFAAVAHIPHATSPKAVDTVTDGRAHSCPPGVEKRQADACGASHAAAAATLETCAQRDGKGAADGCSDGRRPLAEGDVPVLEFVPAASLPVLSMRVPADLDQLATALSSPIAASAALRAADGELLLLQAAGAINPPDVSAVRTEPGASAAAPGGKAASRSLGGADVWESVEEPTLALGLLAVPGAAEDAVAAAAAGAAGASAGAGGSRSLAVSRLLATVAFPPAAKAETAPVGERESNWHDREAAEEAEGSDAMNGNSSTGRAAAVVVCFSRSLLAVAEEACAGVEVLPATTTCLASVSGALAAAAASSHAAAAPIGGRVRSGGARDSFRRGLFEGTVRGGVPRFSPWEVCGSGPWARLQSAGGC</sequence>
<dbReference type="Proteomes" id="UP000006906">
    <property type="component" value="Chromosome 1"/>
</dbReference>
<evidence type="ECO:0000313" key="3">
    <source>
        <dbReference type="Proteomes" id="UP000006906"/>
    </source>
</evidence>
<dbReference type="PaxDb" id="3055-EDO98246"/>
<keyword evidence="3" id="KW-1185">Reference proteome</keyword>
<reference evidence="2 3" key="1">
    <citation type="journal article" date="2007" name="Science">
        <title>The Chlamydomonas genome reveals the evolution of key animal and plant functions.</title>
        <authorList>
            <person name="Merchant S.S."/>
            <person name="Prochnik S.E."/>
            <person name="Vallon O."/>
            <person name="Harris E.H."/>
            <person name="Karpowicz S.J."/>
            <person name="Witman G.B."/>
            <person name="Terry A."/>
            <person name="Salamov A."/>
            <person name="Fritz-Laylin L.K."/>
            <person name="Marechal-Drouard L."/>
            <person name="Marshall W.F."/>
            <person name="Qu L.H."/>
            <person name="Nelson D.R."/>
            <person name="Sanderfoot A.A."/>
            <person name="Spalding M.H."/>
            <person name="Kapitonov V.V."/>
            <person name="Ren Q."/>
            <person name="Ferris P."/>
            <person name="Lindquist E."/>
            <person name="Shapiro H."/>
            <person name="Lucas S.M."/>
            <person name="Grimwood J."/>
            <person name="Schmutz J."/>
            <person name="Cardol P."/>
            <person name="Cerutti H."/>
            <person name="Chanfreau G."/>
            <person name="Chen C.L."/>
            <person name="Cognat V."/>
            <person name="Croft M.T."/>
            <person name="Dent R."/>
            <person name="Dutcher S."/>
            <person name="Fernandez E."/>
            <person name="Fukuzawa H."/>
            <person name="Gonzalez-Ballester D."/>
            <person name="Gonzalez-Halphen D."/>
            <person name="Hallmann A."/>
            <person name="Hanikenne M."/>
            <person name="Hippler M."/>
            <person name="Inwood W."/>
            <person name="Jabbari K."/>
            <person name="Kalanon M."/>
            <person name="Kuras R."/>
            <person name="Lefebvre P.A."/>
            <person name="Lemaire S.D."/>
            <person name="Lobanov A.V."/>
            <person name="Lohr M."/>
            <person name="Manuell A."/>
            <person name="Meier I."/>
            <person name="Mets L."/>
            <person name="Mittag M."/>
            <person name="Mittelmeier T."/>
            <person name="Moroney J.V."/>
            <person name="Moseley J."/>
            <person name="Napoli C."/>
            <person name="Nedelcu A.M."/>
            <person name="Niyogi K."/>
            <person name="Novoselov S.V."/>
            <person name="Paulsen I.T."/>
            <person name="Pazour G."/>
            <person name="Purton S."/>
            <person name="Ral J.P."/>
            <person name="Riano-Pachon D.M."/>
            <person name="Riekhof W."/>
            <person name="Rymarquis L."/>
            <person name="Schroda M."/>
            <person name="Stern D."/>
            <person name="Umen J."/>
            <person name="Willows R."/>
            <person name="Wilson N."/>
            <person name="Zimmer S.L."/>
            <person name="Allmer J."/>
            <person name="Balk J."/>
            <person name="Bisova K."/>
            <person name="Chen C.J."/>
            <person name="Elias M."/>
            <person name="Gendler K."/>
            <person name="Hauser C."/>
            <person name="Lamb M.R."/>
            <person name="Ledford H."/>
            <person name="Long J.C."/>
            <person name="Minagawa J."/>
            <person name="Page M.D."/>
            <person name="Pan J."/>
            <person name="Pootakham W."/>
            <person name="Roje S."/>
            <person name="Rose A."/>
            <person name="Stahlberg E."/>
            <person name="Terauchi A.M."/>
            <person name="Yang P."/>
            <person name="Ball S."/>
            <person name="Bowler C."/>
            <person name="Dieckmann C.L."/>
            <person name="Gladyshev V.N."/>
            <person name="Green P."/>
            <person name="Jorgensen R."/>
            <person name="Mayfield S."/>
            <person name="Mueller-Roeber B."/>
            <person name="Rajamani S."/>
            <person name="Sayre R.T."/>
            <person name="Brokstein P."/>
            <person name="Dubchak I."/>
            <person name="Goodstein D."/>
            <person name="Hornick L."/>
            <person name="Huang Y.W."/>
            <person name="Jhaveri J."/>
            <person name="Luo Y."/>
            <person name="Martinez D."/>
            <person name="Ngau W.C."/>
            <person name="Otillar B."/>
            <person name="Poliakov A."/>
            <person name="Porter A."/>
            <person name="Szajkowski L."/>
            <person name="Werner G."/>
            <person name="Zhou K."/>
            <person name="Grigoriev I.V."/>
            <person name="Rokhsar D.S."/>
            <person name="Grossman A.R."/>
        </authorList>
    </citation>
    <scope>NUCLEOTIDE SEQUENCE [LARGE SCALE GENOMIC DNA]</scope>
    <source>
        <strain evidence="3">CC-503</strain>
    </source>
</reference>
<feature type="compositionally biased region" description="Low complexity" evidence="1">
    <location>
        <begin position="177"/>
        <end position="190"/>
    </location>
</feature>
<dbReference type="OrthoDB" id="10622942at2759"/>
<feature type="compositionally biased region" description="Basic and acidic residues" evidence="1">
    <location>
        <begin position="265"/>
        <end position="277"/>
    </location>
</feature>
<evidence type="ECO:0000313" key="2">
    <source>
        <dbReference type="EMBL" id="PNW87928.1"/>
    </source>
</evidence>
<dbReference type="GeneID" id="5725861"/>
<dbReference type="Gramene" id="PNW87928">
    <property type="protein sequence ID" value="PNW87928"/>
    <property type="gene ID" value="CHLRE_01g007400v5"/>
</dbReference>
<dbReference type="RefSeq" id="XP_001700279.2">
    <property type="nucleotide sequence ID" value="XM_001700227.2"/>
</dbReference>
<feature type="region of interest" description="Disordered" evidence="1">
    <location>
        <begin position="173"/>
        <end position="192"/>
    </location>
</feature>
<dbReference type="EMBL" id="CM008962">
    <property type="protein sequence ID" value="PNW87928.1"/>
    <property type="molecule type" value="Genomic_DNA"/>
</dbReference>
<evidence type="ECO:0000256" key="1">
    <source>
        <dbReference type="SAM" id="MobiDB-lite"/>
    </source>
</evidence>
<accession>A0A2K3E553</accession>
<gene>
    <name evidence="2" type="ORF">CHLRE_01g007400v5</name>
</gene>